<dbReference type="RefSeq" id="WP_000353156.1">
    <property type="nucleotide sequence ID" value="NZ_NFCF01000063.1"/>
</dbReference>
<protein>
    <submittedName>
        <fullName evidence="1">Uncharacterized protein</fullName>
    </submittedName>
</protein>
<accession>A0A242WDD9</accession>
<reference evidence="1 2" key="1">
    <citation type="submission" date="2016-10" db="EMBL/GenBank/DDBJ databases">
        <title>Comparative genomics of Bacillus thuringiensis reveals a path to pathogens against multiple invertebrate hosts.</title>
        <authorList>
            <person name="Zheng J."/>
            <person name="Gao Q."/>
            <person name="Liu H."/>
            <person name="Peng D."/>
            <person name="Ruan L."/>
            <person name="Sun M."/>
        </authorList>
    </citation>
    <scope>NUCLEOTIDE SEQUENCE [LARGE SCALE GENOMIC DNA]</scope>
    <source>
        <strain evidence="1">BGSC 4AC1</strain>
    </source>
</reference>
<gene>
    <name evidence="1" type="ORF">BK699_10340</name>
</gene>
<evidence type="ECO:0000313" key="1">
    <source>
        <dbReference type="EMBL" id="OTW50931.1"/>
    </source>
</evidence>
<sequence length="459" mass="53886">MDILENGLHSLKNAIHNLKQLETAPESDREYIIKDAIIGIHHSTETLFKYLVKEKQELLIFKDLNDYFTKEMKYKLNNNGENSKSYQGNTITYMEAIDRAAVLNDLKISKIDYGTFDKLNKLRNSITHHEYDLTEDLVKYLIAQVLTIVFPIYNEKLPNFKEYVKEHKLDLKGTNQVNDLHIWKFIRHFTLLKKIFKSNQFIKGHKEDDKEFNKYINGKKKERDRESLIKFHECPCCKEEFFKKEYVYFEAAEEVMYYGHCLLCNISLNKDDANYIEVTYGSYDSFLKLFKKDIAILKDLLYMEDLVSRISSEDASVINGFLDDDEISAFLLEYLEAIFDKALFDVLVDECYSINYDSSELDDAVEWNKELEVSEVIDHIHEFDVSQIKQMVTNCTVLQIKPEISNTAFNNAIEQEFVMNTCVGHHYPHTNEDVTVDVKITFKLDPSIFNEIIMDNQFS</sequence>
<dbReference type="AlphaFoldDB" id="A0A242WDD9"/>
<proteinExistence type="predicted"/>
<dbReference type="EMBL" id="NFCF01000063">
    <property type="protein sequence ID" value="OTW50931.1"/>
    <property type="molecule type" value="Genomic_DNA"/>
</dbReference>
<name>A0A242WDD9_BACTU</name>
<evidence type="ECO:0000313" key="2">
    <source>
        <dbReference type="Proteomes" id="UP000195152"/>
    </source>
</evidence>
<dbReference type="Proteomes" id="UP000195152">
    <property type="component" value="Unassembled WGS sequence"/>
</dbReference>
<organism evidence="1 2">
    <name type="scientific">Bacillus thuringiensis serovar mexicanensis</name>
    <dbReference type="NCBI Taxonomy" id="180868"/>
    <lineage>
        <taxon>Bacteria</taxon>
        <taxon>Bacillati</taxon>
        <taxon>Bacillota</taxon>
        <taxon>Bacilli</taxon>
        <taxon>Bacillales</taxon>
        <taxon>Bacillaceae</taxon>
        <taxon>Bacillus</taxon>
        <taxon>Bacillus cereus group</taxon>
    </lineage>
</organism>
<comment type="caution">
    <text evidence="1">The sequence shown here is derived from an EMBL/GenBank/DDBJ whole genome shotgun (WGS) entry which is preliminary data.</text>
</comment>